<dbReference type="Proteomes" id="UP000179588">
    <property type="component" value="Unassembled WGS sequence"/>
</dbReference>
<dbReference type="EMBL" id="LVIE01000090">
    <property type="protein sequence ID" value="OHT24995.1"/>
    <property type="molecule type" value="Genomic_DNA"/>
</dbReference>
<sequence length="181" mass="20732">MSNDSTSSGYLTPVGAMPDYDEELERQISRWIRAVSGLPAKMVLPRWTETQPKIPAAGTNWCAFGIMDFDNEHSPAAVQISEHHHEQWSHESMQILCCFYGPQGQRIATQFRDGLFVSQNNAELSRVNLSYIDCSRIRPAPELINNQWVRRYDITVTLRRKVVREYGIKTIVDAPVKFFGE</sequence>
<protein>
    <recommendedName>
        <fullName evidence="1">Phage neck terminator protein gp12-like domain-containing protein</fullName>
    </recommendedName>
</protein>
<name>A0A1S1HRW4_PROST</name>
<evidence type="ECO:0000259" key="1">
    <source>
        <dbReference type="Pfam" id="PF23961"/>
    </source>
</evidence>
<comment type="caution">
    <text evidence="2">The sequence shown here is derived from an EMBL/GenBank/DDBJ whole genome shotgun (WGS) entry which is preliminary data.</text>
</comment>
<organism evidence="2 3">
    <name type="scientific">Providencia stuartii</name>
    <dbReference type="NCBI Taxonomy" id="588"/>
    <lineage>
        <taxon>Bacteria</taxon>
        <taxon>Pseudomonadati</taxon>
        <taxon>Pseudomonadota</taxon>
        <taxon>Gammaproteobacteria</taxon>
        <taxon>Enterobacterales</taxon>
        <taxon>Morganellaceae</taxon>
        <taxon>Providencia</taxon>
    </lineage>
</organism>
<gene>
    <name evidence="2" type="ORF">A3Q29_16500</name>
</gene>
<feature type="domain" description="Phage neck terminator protein gp12-like" evidence="1">
    <location>
        <begin position="23"/>
        <end position="179"/>
    </location>
</feature>
<proteinExistence type="predicted"/>
<accession>A0A1S1HRW4</accession>
<evidence type="ECO:0000313" key="3">
    <source>
        <dbReference type="Proteomes" id="UP000179588"/>
    </source>
</evidence>
<reference evidence="2 3" key="1">
    <citation type="submission" date="2016-03" db="EMBL/GenBank/DDBJ databases">
        <title>Genome sequence of Providencia stuartii strain, isolated from the salivary glands of larval Lucilia sericata.</title>
        <authorList>
            <person name="Yuan Y."/>
            <person name="Zhang Y."/>
            <person name="Fu S."/>
            <person name="Crippen T.L."/>
            <person name="Visi D."/>
            <person name="Benbow M.E."/>
            <person name="Allen M."/>
            <person name="Tomberlin J.K."/>
            <person name="Sze S.-H."/>
            <person name="Tarone A.M."/>
        </authorList>
    </citation>
    <scope>NUCLEOTIDE SEQUENCE [LARGE SCALE GENOMIC DNA]</scope>
    <source>
        <strain evidence="2 3">Crippen</strain>
    </source>
</reference>
<dbReference type="Pfam" id="PF23961">
    <property type="entry name" value="Phage_tail_terminator_9"/>
    <property type="match status" value="1"/>
</dbReference>
<dbReference type="AlphaFoldDB" id="A0A1S1HRW4"/>
<keyword evidence="3" id="KW-1185">Reference proteome</keyword>
<dbReference type="InterPro" id="IPR057087">
    <property type="entry name" value="Gp12-like"/>
</dbReference>
<evidence type="ECO:0000313" key="2">
    <source>
        <dbReference type="EMBL" id="OHT24995.1"/>
    </source>
</evidence>